<dbReference type="OrthoDB" id="1899337at2759"/>
<evidence type="ECO:0000313" key="2">
    <source>
        <dbReference type="EMBL" id="TXG65264.1"/>
    </source>
</evidence>
<dbReference type="Pfam" id="PF12023">
    <property type="entry name" value="DUF3511"/>
    <property type="match status" value="1"/>
</dbReference>
<feature type="region of interest" description="Disordered" evidence="1">
    <location>
        <begin position="1"/>
        <end position="24"/>
    </location>
</feature>
<dbReference type="InterPro" id="IPR021899">
    <property type="entry name" value="DUF3511"/>
</dbReference>
<dbReference type="EMBL" id="VAHF01000003">
    <property type="protein sequence ID" value="TXG65264.1"/>
    <property type="molecule type" value="Genomic_DNA"/>
</dbReference>
<proteinExistence type="predicted"/>
<dbReference type="InterPro" id="IPR039495">
    <property type="entry name" value="TAF1A"/>
</dbReference>
<dbReference type="GO" id="GO:0000120">
    <property type="term" value="C:RNA polymerase I transcription regulator complex"/>
    <property type="evidence" value="ECO:0007669"/>
    <property type="project" value="InterPro"/>
</dbReference>
<evidence type="ECO:0000313" key="3">
    <source>
        <dbReference type="Proteomes" id="UP000323000"/>
    </source>
</evidence>
<dbReference type="GO" id="GO:0006360">
    <property type="term" value="P:transcription by RNA polymerase I"/>
    <property type="evidence" value="ECO:0007669"/>
    <property type="project" value="InterPro"/>
</dbReference>
<reference evidence="3" key="1">
    <citation type="journal article" date="2019" name="Gigascience">
        <title>De novo genome assembly of the endangered Acer yangbiense, a plant species with extremely small populations endemic to Yunnan Province, China.</title>
        <authorList>
            <person name="Yang J."/>
            <person name="Wariss H.M."/>
            <person name="Tao L."/>
            <person name="Zhang R."/>
            <person name="Yun Q."/>
            <person name="Hollingsworth P."/>
            <person name="Dao Z."/>
            <person name="Luo G."/>
            <person name="Guo H."/>
            <person name="Ma Y."/>
            <person name="Sun W."/>
        </authorList>
    </citation>
    <scope>NUCLEOTIDE SEQUENCE [LARGE SCALE GENOMIC DNA]</scope>
    <source>
        <strain evidence="3">cv. Malutang</strain>
    </source>
</reference>
<dbReference type="Pfam" id="PF14929">
    <property type="entry name" value="TAF1_subA"/>
    <property type="match status" value="1"/>
</dbReference>
<dbReference type="Proteomes" id="UP000323000">
    <property type="component" value="Chromosome 3"/>
</dbReference>
<accession>A0A5C7I7W8</accession>
<name>A0A5C7I7W8_9ROSI</name>
<keyword evidence="3" id="KW-1185">Reference proteome</keyword>
<protein>
    <submittedName>
        <fullName evidence="2">Uncharacterized protein</fullName>
    </submittedName>
</protein>
<dbReference type="PANTHER" id="PTHR36720">
    <property type="entry name" value="TAF RNA POLYMERASE I SUBUNIT A"/>
    <property type="match status" value="1"/>
</dbReference>
<organism evidence="2 3">
    <name type="scientific">Acer yangbiense</name>
    <dbReference type="NCBI Taxonomy" id="1000413"/>
    <lineage>
        <taxon>Eukaryota</taxon>
        <taxon>Viridiplantae</taxon>
        <taxon>Streptophyta</taxon>
        <taxon>Embryophyta</taxon>
        <taxon>Tracheophyta</taxon>
        <taxon>Spermatophyta</taxon>
        <taxon>Magnoliopsida</taxon>
        <taxon>eudicotyledons</taxon>
        <taxon>Gunneridae</taxon>
        <taxon>Pentapetalae</taxon>
        <taxon>rosids</taxon>
        <taxon>malvids</taxon>
        <taxon>Sapindales</taxon>
        <taxon>Sapindaceae</taxon>
        <taxon>Hippocastanoideae</taxon>
        <taxon>Acereae</taxon>
        <taxon>Acer</taxon>
    </lineage>
</organism>
<evidence type="ECO:0000256" key="1">
    <source>
        <dbReference type="SAM" id="MobiDB-lite"/>
    </source>
</evidence>
<dbReference type="PANTHER" id="PTHR36720:SF1">
    <property type="entry name" value="TAF RNA POLYMERASE I SUBUNIT A"/>
    <property type="match status" value="1"/>
</dbReference>
<comment type="caution">
    <text evidence="2">The sequence shown here is derived from an EMBL/GenBank/DDBJ whole genome shotgun (WGS) entry which is preliminary data.</text>
</comment>
<gene>
    <name evidence="2" type="ORF">EZV62_006539</name>
</gene>
<dbReference type="AlphaFoldDB" id="A0A5C7I7W8"/>
<sequence>MEEFRPTSFKSHGGGGGGRNQFNGKTMQITSFNLVNGKTMQITGGLSPPHYRQNVMMKEKRNTKNILKMWWNDPETKRRKRVAKYKFYFVEGKEMVTMEFKDGDVDIRLSKHQTIKREDGIEEVKVSEDCTMIFEDGAKTEPKKTRKRRLSIMMDEEDDIQIPEKRYKNVILSLMKPSYLLRLGRGSKNIRFENRKRLRYLFRKLVRQHNWADASGVLSVLLKGTSKEKSPIMNRIKFTVSMELLKQVESERINPIRIKNVYDIWMKRIGSVGDSPLEERYTVHLEFILFCLTQGDFEEAHQAAMSLMQEREFGSHPMSNMVMALTFCQRWFSGIPREMQRKDSDRTYSPRVSEISGERLNLPVENSEAHDTVYSNEADTHLTNDSETSVMIGKRISAANDSNLHREGPVEGDVDLQRERFTKHLPKCFNSGHPLLTNKRLDSWLLPIKLPNSNEDYENYIRKHMKLLNDDYKNAIKYLRFALLSTPPVPAALLPLIQLLLIGGHVDEAMNELEKFCSDSSTALPIRLKATLLECFDRNNYVMISTCFEDILKKDPTCSHSLARLISMHQNGDYSPTSLLEMIALHLDATYANENTWREFALCFLKLSRYDEDRMSVCLNGNESEQKQTCLHQKSLQVTLPSSFLISCACHIYRIWNENIFEIGFLKKNLGYNKLVEWKKACIKKLFGVIFYFKNVLAGYIKGCKYPMYSLLAAAFASGSYREKEVIFILHSSHH</sequence>